<protein>
    <recommendedName>
        <fullName evidence="2">IrrE N-terminal-like domain-containing protein</fullName>
    </recommendedName>
</protein>
<organism evidence="1">
    <name type="scientific">mine drainage metagenome</name>
    <dbReference type="NCBI Taxonomy" id="410659"/>
    <lineage>
        <taxon>unclassified sequences</taxon>
        <taxon>metagenomes</taxon>
        <taxon>ecological metagenomes</taxon>
    </lineage>
</organism>
<name>T0YB93_9ZZZZ</name>
<evidence type="ECO:0008006" key="2">
    <source>
        <dbReference type="Google" id="ProtNLM"/>
    </source>
</evidence>
<evidence type="ECO:0000313" key="1">
    <source>
        <dbReference type="EMBL" id="EQD32496.1"/>
    </source>
</evidence>
<reference evidence="1" key="1">
    <citation type="submission" date="2013-08" db="EMBL/GenBank/DDBJ databases">
        <authorList>
            <person name="Mendez C."/>
            <person name="Richter M."/>
            <person name="Ferrer M."/>
            <person name="Sanchez J."/>
        </authorList>
    </citation>
    <scope>NUCLEOTIDE SEQUENCE</scope>
</reference>
<gene>
    <name evidence="1" type="ORF">B2A_13536</name>
</gene>
<reference evidence="1" key="2">
    <citation type="journal article" date="2014" name="ISME J.">
        <title>Microbial stratification in low pH oxic and suboxic macroscopic growths along an acid mine drainage.</title>
        <authorList>
            <person name="Mendez-Garcia C."/>
            <person name="Mesa V."/>
            <person name="Sprenger R.R."/>
            <person name="Richter M."/>
            <person name="Diez M.S."/>
            <person name="Solano J."/>
            <person name="Bargiela R."/>
            <person name="Golyshina O.V."/>
            <person name="Manteca A."/>
            <person name="Ramos J.L."/>
            <person name="Gallego J.R."/>
            <person name="Llorente I."/>
            <person name="Martins Dos Santos V.A."/>
            <person name="Jensen O.N."/>
            <person name="Pelaez A.I."/>
            <person name="Sanchez J."/>
            <person name="Ferrer M."/>
        </authorList>
    </citation>
    <scope>NUCLEOTIDE SEQUENCE</scope>
</reference>
<proteinExistence type="predicted"/>
<dbReference type="EMBL" id="AUZZ01009807">
    <property type="protein sequence ID" value="EQD32496.1"/>
    <property type="molecule type" value="Genomic_DNA"/>
</dbReference>
<comment type="caution">
    <text evidence="1">The sequence shown here is derived from an EMBL/GenBank/DDBJ whole genome shotgun (WGS) entry which is preliminary data.</text>
</comment>
<dbReference type="AlphaFoldDB" id="T0YB93"/>
<accession>T0YB93</accession>
<sequence length="232" mass="26052">MRMIPDPTGRFKERPYYEDGEIDHECERLVAAFLKDIRGKVEYPIRTDDLTKLIERHVADFDSYADLSHYGPGVEGVTEFNPHKKPTVRIAAGLAGETHRENRLRTTLTHEFGHVHFHTWLFDQRSGGSLIPAAASKAGDVQVCKRDTIVDAPQTDWMEWQAGHVCGAILVPRRRARELATEVAKRVPPPALEPITPVTPFARALIDAIADRFQVSVDCARIRAQRLGLVGN</sequence>